<proteinExistence type="predicted"/>
<reference evidence="1 2" key="1">
    <citation type="submission" date="2017-06" db="EMBL/GenBank/DDBJ databases">
        <title>Description of Avrilella dinanensis gen. nov. sp. nov.</title>
        <authorList>
            <person name="Leyer C."/>
            <person name="Sassi M."/>
            <person name="Minet J."/>
            <person name="Kayal S."/>
            <person name="Cattoir V."/>
        </authorList>
    </citation>
    <scope>NUCLEOTIDE SEQUENCE [LARGE SCALE GENOMIC DNA]</scope>
    <source>
        <strain evidence="1 2">UR159</strain>
    </source>
</reference>
<keyword evidence="2" id="KW-1185">Reference proteome</keyword>
<evidence type="ECO:0000313" key="2">
    <source>
        <dbReference type="Proteomes" id="UP000231960"/>
    </source>
</evidence>
<gene>
    <name evidence="1" type="ORF">CDL10_02910</name>
</gene>
<dbReference type="EMBL" id="NIPO01000001">
    <property type="protein sequence ID" value="PJR03582.1"/>
    <property type="molecule type" value="Genomic_DNA"/>
</dbReference>
<dbReference type="AlphaFoldDB" id="A0A2M9R403"/>
<comment type="caution">
    <text evidence="1">The sequence shown here is derived from an EMBL/GenBank/DDBJ whole genome shotgun (WGS) entry which is preliminary data.</text>
</comment>
<dbReference type="Proteomes" id="UP000231960">
    <property type="component" value="Unassembled WGS sequence"/>
</dbReference>
<protein>
    <submittedName>
        <fullName evidence="1">Uncharacterized protein</fullName>
    </submittedName>
</protein>
<evidence type="ECO:0000313" key="1">
    <source>
        <dbReference type="EMBL" id="PJR03582.1"/>
    </source>
</evidence>
<accession>A0A2M9R403</accession>
<sequence>MIFGEMSAQEPVFYARINRSMPLSFSETNRQCVSFTDRDIVYNKIIRFDEHKILTQQDGLYEINAFVNINLGSHATRNDSLQLRFSVVKNLNTPSEKILSETAYTYRYGNFDVAAGFPIRPFNATLRRDDEICLCITKDFGTFDINSNAKFHHIITPTGMPQIMGLRIKKVD</sequence>
<organism evidence="1 2">
    <name type="scientific">Avrilella dinanensis</name>
    <dbReference type="NCBI Taxonomy" id="2008672"/>
    <lineage>
        <taxon>Bacteria</taxon>
        <taxon>Pseudomonadati</taxon>
        <taxon>Bacteroidota</taxon>
        <taxon>Flavobacteriia</taxon>
        <taxon>Flavobacteriales</taxon>
        <taxon>Flavobacteriaceae</taxon>
        <taxon>Avrilella</taxon>
    </lineage>
</organism>
<name>A0A2M9R403_9FLAO</name>